<gene>
    <name evidence="1" type="ORF">N5D09_03000</name>
</gene>
<reference evidence="1" key="1">
    <citation type="submission" date="2022-09" db="EMBL/GenBank/DDBJ databases">
        <title>Intensive care unit water sources are persistently colonized with multi-drug resistant bacteria and are the site of extensive horizontal gene transfer of antibiotic resistance genes.</title>
        <authorList>
            <person name="Diorio-Toth L."/>
        </authorList>
    </citation>
    <scope>NUCLEOTIDE SEQUENCE</scope>
    <source>
        <strain evidence="1">GD03864</strain>
    </source>
</reference>
<organism evidence="1 2">
    <name type="scientific">Stutzerimonas stutzeri</name>
    <name type="common">Pseudomonas stutzeri</name>
    <dbReference type="NCBI Taxonomy" id="316"/>
    <lineage>
        <taxon>Bacteria</taxon>
        <taxon>Pseudomonadati</taxon>
        <taxon>Pseudomonadota</taxon>
        <taxon>Gammaproteobacteria</taxon>
        <taxon>Pseudomonadales</taxon>
        <taxon>Pseudomonadaceae</taxon>
        <taxon>Stutzerimonas</taxon>
    </lineage>
</organism>
<protein>
    <submittedName>
        <fullName evidence="1">Uncharacterized protein</fullName>
    </submittedName>
</protein>
<dbReference type="RefSeq" id="WP_279649012.1">
    <property type="nucleotide sequence ID" value="NZ_JAOCDG010000003.1"/>
</dbReference>
<name>A0ABD4XW26_STUST</name>
<evidence type="ECO:0000313" key="2">
    <source>
        <dbReference type="Proteomes" id="UP001161139"/>
    </source>
</evidence>
<sequence length="423" mass="46475">MSFSQPWLLTPLQFAETALFHGSCEPWQNPVPRPGGYDKVFWTAEQPLIAQIYIPSWYSSIGFTISSHQLDSPVPPDEQSFAWDVAQQLGATATVHKKDNIGRAQSWSSGKKVTFQEVRSYLEGLGYIGDGYGNENFRVKTSFEQMPDGSRRYVAVAAAATPYGRLVMIPRPDEAAAHDFSTGEDPDLTNPQYHLVDAFREAFQADKEAVRIHDFCQSPIMGNVGHTSIGFSASTMKALHEAGAVRVIPARHRDFSSTWPRTAEQYLTEDLLQWHFSETVRALALGHEVPAEVIAAHQERFDQAIAGRPGDAPIMVTTALDSLALGQVSAPAETPDPARVDSLTWGLKVGNLEHDSAFVLDAAGRLHCTQGIELLEAVRRKGYCIPVPTQLTDEAGRVVTCDAIAARLLENEPALYLEAPSPY</sequence>
<proteinExistence type="predicted"/>
<accession>A0ABD4XW26</accession>
<dbReference type="Proteomes" id="UP001161139">
    <property type="component" value="Unassembled WGS sequence"/>
</dbReference>
<dbReference type="EMBL" id="JAOCDG010000003">
    <property type="protein sequence ID" value="MDH0687055.1"/>
    <property type="molecule type" value="Genomic_DNA"/>
</dbReference>
<evidence type="ECO:0000313" key="1">
    <source>
        <dbReference type="EMBL" id="MDH0687055.1"/>
    </source>
</evidence>
<comment type="caution">
    <text evidence="1">The sequence shown here is derived from an EMBL/GenBank/DDBJ whole genome shotgun (WGS) entry which is preliminary data.</text>
</comment>
<dbReference type="AlphaFoldDB" id="A0ABD4XW26"/>